<dbReference type="Proteomes" id="UP001500457">
    <property type="component" value="Unassembled WGS sequence"/>
</dbReference>
<accession>A0ABP9EU78</accession>
<evidence type="ECO:0008006" key="5">
    <source>
        <dbReference type="Google" id="ProtNLM"/>
    </source>
</evidence>
<keyword evidence="2" id="KW-1133">Transmembrane helix</keyword>
<evidence type="ECO:0000313" key="3">
    <source>
        <dbReference type="EMBL" id="GAA4885406.1"/>
    </source>
</evidence>
<feature type="compositionally biased region" description="Low complexity" evidence="1">
    <location>
        <begin position="235"/>
        <end position="244"/>
    </location>
</feature>
<reference evidence="4" key="1">
    <citation type="journal article" date="2019" name="Int. J. Syst. Evol. Microbiol.">
        <title>The Global Catalogue of Microorganisms (GCM) 10K type strain sequencing project: providing services to taxonomists for standard genome sequencing and annotation.</title>
        <authorList>
            <consortium name="The Broad Institute Genomics Platform"/>
            <consortium name="The Broad Institute Genome Sequencing Center for Infectious Disease"/>
            <person name="Wu L."/>
            <person name="Ma J."/>
        </authorList>
    </citation>
    <scope>NUCLEOTIDE SEQUENCE [LARGE SCALE GENOMIC DNA]</scope>
    <source>
        <strain evidence="4">JCM 17983</strain>
    </source>
</reference>
<protein>
    <recommendedName>
        <fullName evidence="5">DUF3592 domain-containing protein</fullName>
    </recommendedName>
</protein>
<dbReference type="EMBL" id="BAABHQ010000013">
    <property type="protein sequence ID" value="GAA4885406.1"/>
    <property type="molecule type" value="Genomic_DNA"/>
</dbReference>
<keyword evidence="2" id="KW-0472">Membrane</keyword>
<feature type="transmembrane region" description="Helical" evidence="2">
    <location>
        <begin position="51"/>
        <end position="69"/>
    </location>
</feature>
<organism evidence="3 4">
    <name type="scientific">Actinomycetospora straminea</name>
    <dbReference type="NCBI Taxonomy" id="663607"/>
    <lineage>
        <taxon>Bacteria</taxon>
        <taxon>Bacillati</taxon>
        <taxon>Actinomycetota</taxon>
        <taxon>Actinomycetes</taxon>
        <taxon>Pseudonocardiales</taxon>
        <taxon>Pseudonocardiaceae</taxon>
        <taxon>Actinomycetospora</taxon>
    </lineage>
</organism>
<keyword evidence="4" id="KW-1185">Reference proteome</keyword>
<comment type="caution">
    <text evidence="3">The sequence shown here is derived from an EMBL/GenBank/DDBJ whole genome shotgun (WGS) entry which is preliminary data.</text>
</comment>
<keyword evidence="2" id="KW-0812">Transmembrane</keyword>
<evidence type="ECO:0000256" key="2">
    <source>
        <dbReference type="SAM" id="Phobius"/>
    </source>
</evidence>
<feature type="transmembrane region" description="Helical" evidence="2">
    <location>
        <begin position="154"/>
        <end position="178"/>
    </location>
</feature>
<proteinExistence type="predicted"/>
<gene>
    <name evidence="3" type="ORF">GCM10023203_42190</name>
</gene>
<feature type="region of interest" description="Disordered" evidence="1">
    <location>
        <begin position="188"/>
        <end position="244"/>
    </location>
</feature>
<sequence>MIADGSQSFLNGVDSRLLLLSVQLKADKEWQMGDVEELPPGYVRPTRAGRVGYAVATLGFVCGTVFLLWQGGSATWDALMLAVRGEVVSARVVEVDLHTKMGMADELDVVPAGTTIPVEISTFREDIPVGAVVDVVVDPADPTRADLESDGWPWLATTMPFFIAPFAALLALLMLGFACGQPVYHRELDPGAEDPDEPASASDEPTAVTDEPAGGATRGTTGGATRGTTGGTTGDGTAAPPRDG</sequence>
<feature type="compositionally biased region" description="Gly residues" evidence="1">
    <location>
        <begin position="216"/>
        <end position="234"/>
    </location>
</feature>
<name>A0ABP9EU78_9PSEU</name>
<evidence type="ECO:0000256" key="1">
    <source>
        <dbReference type="SAM" id="MobiDB-lite"/>
    </source>
</evidence>
<evidence type="ECO:0000313" key="4">
    <source>
        <dbReference type="Proteomes" id="UP001500457"/>
    </source>
</evidence>